<sequence length="62" mass="6652">MGSAVPRGPLARAGRVDEARLLLEKMFTYANHVGLYAEEISSTGEALGKFPQALIHLSLIIA</sequence>
<evidence type="ECO:0008006" key="3">
    <source>
        <dbReference type="Google" id="ProtNLM"/>
    </source>
</evidence>
<gene>
    <name evidence="1" type="ORF">KSF_058660</name>
</gene>
<dbReference type="RefSeq" id="WP_220206476.1">
    <property type="nucleotide sequence ID" value="NZ_BNJK01000001.1"/>
</dbReference>
<dbReference type="EMBL" id="BNJK01000001">
    <property type="protein sequence ID" value="GHO95818.1"/>
    <property type="molecule type" value="Genomic_DNA"/>
</dbReference>
<evidence type="ECO:0000313" key="2">
    <source>
        <dbReference type="Proteomes" id="UP000597444"/>
    </source>
</evidence>
<dbReference type="Proteomes" id="UP000597444">
    <property type="component" value="Unassembled WGS sequence"/>
</dbReference>
<dbReference type="AlphaFoldDB" id="A0A8J3INU5"/>
<dbReference type="GO" id="GO:0005975">
    <property type="term" value="P:carbohydrate metabolic process"/>
    <property type="evidence" value="ECO:0007669"/>
    <property type="project" value="InterPro"/>
</dbReference>
<comment type="caution">
    <text evidence="1">The sequence shown here is derived from an EMBL/GenBank/DDBJ whole genome shotgun (WGS) entry which is preliminary data.</text>
</comment>
<reference evidence="1" key="1">
    <citation type="submission" date="2020-10" db="EMBL/GenBank/DDBJ databases">
        <title>Taxonomic study of unclassified bacteria belonging to the class Ktedonobacteria.</title>
        <authorList>
            <person name="Yabe S."/>
            <person name="Wang C.M."/>
            <person name="Zheng Y."/>
            <person name="Sakai Y."/>
            <person name="Cavaletti L."/>
            <person name="Monciardini P."/>
            <person name="Donadio S."/>
        </authorList>
    </citation>
    <scope>NUCLEOTIDE SEQUENCE</scope>
    <source>
        <strain evidence="1">ID150040</strain>
    </source>
</reference>
<accession>A0A8J3INU5</accession>
<proteinExistence type="predicted"/>
<keyword evidence="2" id="KW-1185">Reference proteome</keyword>
<dbReference type="SUPFAM" id="SSF48208">
    <property type="entry name" value="Six-hairpin glycosidases"/>
    <property type="match status" value="1"/>
</dbReference>
<protein>
    <recommendedName>
        <fullName evidence="3">GH15-like domain-containing protein</fullName>
    </recommendedName>
</protein>
<dbReference type="InterPro" id="IPR008928">
    <property type="entry name" value="6-hairpin_glycosidase_sf"/>
</dbReference>
<organism evidence="1 2">
    <name type="scientific">Reticulibacter mediterranei</name>
    <dbReference type="NCBI Taxonomy" id="2778369"/>
    <lineage>
        <taxon>Bacteria</taxon>
        <taxon>Bacillati</taxon>
        <taxon>Chloroflexota</taxon>
        <taxon>Ktedonobacteria</taxon>
        <taxon>Ktedonobacterales</taxon>
        <taxon>Reticulibacteraceae</taxon>
        <taxon>Reticulibacter</taxon>
    </lineage>
</organism>
<evidence type="ECO:0000313" key="1">
    <source>
        <dbReference type="EMBL" id="GHO95818.1"/>
    </source>
</evidence>
<name>A0A8J3INU5_9CHLR</name>